<evidence type="ECO:0000256" key="5">
    <source>
        <dbReference type="HAMAP-Rule" id="MF_00374"/>
    </source>
</evidence>
<dbReference type="GO" id="GO:0006412">
    <property type="term" value="P:translation"/>
    <property type="evidence" value="ECO:0007669"/>
    <property type="project" value="UniProtKB-UniRule"/>
</dbReference>
<dbReference type="NCBIfam" id="TIGR00012">
    <property type="entry name" value="L29"/>
    <property type="match status" value="1"/>
</dbReference>
<dbReference type="HAMAP" id="MF_00374">
    <property type="entry name" value="Ribosomal_uL29"/>
    <property type="match status" value="1"/>
</dbReference>
<organism evidence="7 8">
    <name type="scientific">Candidatus Uhrbacteria bacterium GW2011_GWF2_44_350</name>
    <dbReference type="NCBI Taxonomy" id="1619000"/>
    <lineage>
        <taxon>Bacteria</taxon>
        <taxon>Candidatus Uhriibacteriota</taxon>
    </lineage>
</organism>
<keyword evidence="3 5" id="KW-0687">Ribonucleoprotein</keyword>
<dbReference type="Pfam" id="PF00831">
    <property type="entry name" value="Ribosomal_L29"/>
    <property type="match status" value="1"/>
</dbReference>
<comment type="caution">
    <text evidence="7">The sequence shown here is derived from an EMBL/GenBank/DDBJ whole genome shotgun (WGS) entry which is preliminary data.</text>
</comment>
<dbReference type="EMBL" id="LCJB01000003">
    <property type="protein sequence ID" value="KKT72004.1"/>
    <property type="molecule type" value="Genomic_DNA"/>
</dbReference>
<sequence length="63" mass="7347">MDEKEIKNASLEALKKMLAEAESELRSMYSALSVHQLSQVRKVREVKKRIARIKTFLRQKTTV</sequence>
<dbReference type="GO" id="GO:1990904">
    <property type="term" value="C:ribonucleoprotein complex"/>
    <property type="evidence" value="ECO:0007669"/>
    <property type="project" value="UniProtKB-KW"/>
</dbReference>
<feature type="coiled-coil region" evidence="6">
    <location>
        <begin position="1"/>
        <end position="31"/>
    </location>
</feature>
<dbReference type="InterPro" id="IPR036049">
    <property type="entry name" value="Ribosomal_uL29_sf"/>
</dbReference>
<evidence type="ECO:0000256" key="6">
    <source>
        <dbReference type="SAM" id="Coils"/>
    </source>
</evidence>
<gene>
    <name evidence="5" type="primary">rpmC</name>
    <name evidence="7" type="ORF">UW63_C0003G0021</name>
</gene>
<evidence type="ECO:0000256" key="3">
    <source>
        <dbReference type="ARBA" id="ARBA00023274"/>
    </source>
</evidence>
<evidence type="ECO:0000256" key="1">
    <source>
        <dbReference type="ARBA" id="ARBA00009254"/>
    </source>
</evidence>
<dbReference type="InterPro" id="IPR001854">
    <property type="entry name" value="Ribosomal_uL29"/>
</dbReference>
<dbReference type="AlphaFoldDB" id="A0A0G1MJ29"/>
<evidence type="ECO:0000256" key="4">
    <source>
        <dbReference type="ARBA" id="ARBA00035204"/>
    </source>
</evidence>
<evidence type="ECO:0000313" key="8">
    <source>
        <dbReference type="Proteomes" id="UP000034154"/>
    </source>
</evidence>
<evidence type="ECO:0000313" key="7">
    <source>
        <dbReference type="EMBL" id="KKT72004.1"/>
    </source>
</evidence>
<dbReference type="GO" id="GO:0003735">
    <property type="term" value="F:structural constituent of ribosome"/>
    <property type="evidence" value="ECO:0007669"/>
    <property type="project" value="InterPro"/>
</dbReference>
<accession>A0A0G1MJ29</accession>
<dbReference type="Gene3D" id="1.10.287.310">
    <property type="match status" value="1"/>
</dbReference>
<reference evidence="7 8" key="1">
    <citation type="journal article" date="2015" name="Nature">
        <title>rRNA introns, odd ribosomes, and small enigmatic genomes across a large radiation of phyla.</title>
        <authorList>
            <person name="Brown C.T."/>
            <person name="Hug L.A."/>
            <person name="Thomas B.C."/>
            <person name="Sharon I."/>
            <person name="Castelle C.J."/>
            <person name="Singh A."/>
            <person name="Wilkins M.J."/>
            <person name="Williams K.H."/>
            <person name="Banfield J.F."/>
        </authorList>
    </citation>
    <scope>NUCLEOTIDE SEQUENCE [LARGE SCALE GENOMIC DNA]</scope>
</reference>
<proteinExistence type="inferred from homology"/>
<evidence type="ECO:0000256" key="2">
    <source>
        <dbReference type="ARBA" id="ARBA00022980"/>
    </source>
</evidence>
<protein>
    <recommendedName>
        <fullName evidence="4 5">Large ribosomal subunit protein uL29</fullName>
    </recommendedName>
</protein>
<dbReference type="GO" id="GO:0005840">
    <property type="term" value="C:ribosome"/>
    <property type="evidence" value="ECO:0007669"/>
    <property type="project" value="UniProtKB-KW"/>
</dbReference>
<name>A0A0G1MJ29_9BACT</name>
<dbReference type="SUPFAM" id="SSF46561">
    <property type="entry name" value="Ribosomal protein L29 (L29p)"/>
    <property type="match status" value="1"/>
</dbReference>
<dbReference type="Proteomes" id="UP000034154">
    <property type="component" value="Unassembled WGS sequence"/>
</dbReference>
<keyword evidence="6" id="KW-0175">Coiled coil</keyword>
<comment type="similarity">
    <text evidence="1 5">Belongs to the universal ribosomal protein uL29 family.</text>
</comment>
<keyword evidence="2 5" id="KW-0689">Ribosomal protein</keyword>